<reference evidence="1" key="1">
    <citation type="submission" date="2020-08" db="EMBL/GenBank/DDBJ databases">
        <title>Multicomponent nature underlies the extraordinary mechanical properties of spider dragline silk.</title>
        <authorList>
            <person name="Kono N."/>
            <person name="Nakamura H."/>
            <person name="Mori M."/>
            <person name="Yoshida Y."/>
            <person name="Ohtoshi R."/>
            <person name="Malay A.D."/>
            <person name="Moran D.A.P."/>
            <person name="Tomita M."/>
            <person name="Numata K."/>
            <person name="Arakawa K."/>
        </authorList>
    </citation>
    <scope>NUCLEOTIDE SEQUENCE</scope>
</reference>
<keyword evidence="2" id="KW-1185">Reference proteome</keyword>
<name>A0A8X6YQ36_9ARAC</name>
<gene>
    <name evidence="1" type="ORF">TNIN_107031</name>
</gene>
<comment type="caution">
    <text evidence="1">The sequence shown here is derived from an EMBL/GenBank/DDBJ whole genome shotgun (WGS) entry which is preliminary data.</text>
</comment>
<dbReference type="Proteomes" id="UP000886998">
    <property type="component" value="Unassembled WGS sequence"/>
</dbReference>
<dbReference type="EMBL" id="BMAV01022317">
    <property type="protein sequence ID" value="GFY77111.1"/>
    <property type="molecule type" value="Genomic_DNA"/>
</dbReference>
<protein>
    <submittedName>
        <fullName evidence="1">Uncharacterized protein</fullName>
    </submittedName>
</protein>
<accession>A0A8X6YQ36</accession>
<evidence type="ECO:0000313" key="2">
    <source>
        <dbReference type="Proteomes" id="UP000886998"/>
    </source>
</evidence>
<dbReference type="AlphaFoldDB" id="A0A8X6YQ36"/>
<evidence type="ECO:0000313" key="1">
    <source>
        <dbReference type="EMBL" id="GFY77111.1"/>
    </source>
</evidence>
<proteinExistence type="predicted"/>
<sequence>MTFPYDCLLTAHISVLPRLKVTSIEGIKTSFLRANSLELSTIIFTESSLQRFTTGIFIIEYAGSLQSFMTYRRKGFKTASSEVTSKSSRVSSDRPQSIRAPEAFKKFHPKIMSWLQSGKTMNSNGKEFDHLFQFGGYSSLLDVHNFHWRL</sequence>
<organism evidence="1 2">
    <name type="scientific">Trichonephila inaurata madagascariensis</name>
    <dbReference type="NCBI Taxonomy" id="2747483"/>
    <lineage>
        <taxon>Eukaryota</taxon>
        <taxon>Metazoa</taxon>
        <taxon>Ecdysozoa</taxon>
        <taxon>Arthropoda</taxon>
        <taxon>Chelicerata</taxon>
        <taxon>Arachnida</taxon>
        <taxon>Araneae</taxon>
        <taxon>Araneomorphae</taxon>
        <taxon>Entelegynae</taxon>
        <taxon>Araneoidea</taxon>
        <taxon>Nephilidae</taxon>
        <taxon>Trichonephila</taxon>
        <taxon>Trichonephila inaurata</taxon>
    </lineage>
</organism>